<keyword evidence="2" id="KW-0805">Transcription regulation</keyword>
<dbReference type="AlphaFoldDB" id="A0A7J0F998"/>
<dbReference type="PROSITE" id="PS50066">
    <property type="entry name" value="MADS_BOX_2"/>
    <property type="match status" value="1"/>
</dbReference>
<protein>
    <recommendedName>
        <fullName evidence="6">MADS-box domain-containing protein</fullName>
    </recommendedName>
</protein>
<keyword evidence="5" id="KW-0539">Nucleus</keyword>
<keyword evidence="3" id="KW-0238">DNA-binding</keyword>
<evidence type="ECO:0000259" key="6">
    <source>
        <dbReference type="PROSITE" id="PS50066"/>
    </source>
</evidence>
<name>A0A7J0F998_9ERIC</name>
<dbReference type="GO" id="GO:0000978">
    <property type="term" value="F:RNA polymerase II cis-regulatory region sequence-specific DNA binding"/>
    <property type="evidence" value="ECO:0007669"/>
    <property type="project" value="TreeGrafter"/>
</dbReference>
<feature type="domain" description="MADS-box" evidence="6">
    <location>
        <begin position="6"/>
        <end position="51"/>
    </location>
</feature>
<dbReference type="EMBL" id="BJWL01000010">
    <property type="protein sequence ID" value="GFY95282.1"/>
    <property type="molecule type" value="Genomic_DNA"/>
</dbReference>
<sequence>MGRSAKYEFIGDERVRRQTLRKRKAGLFKKVSELKTLCCVDACAVMYGNTGVQPDVWPSPFEAYNLFQRFNNLPIIKRETNMMNQEKFIRQNILKVSKKLEKEKKKNRWVEVEQLVAKNLVEHNLHDVSNLEDLKDVAYLLDENIKLVNEVQNIKRAGNENGTGSKRGKKK</sequence>
<dbReference type="GO" id="GO:0046983">
    <property type="term" value="F:protein dimerization activity"/>
    <property type="evidence" value="ECO:0007669"/>
    <property type="project" value="InterPro"/>
</dbReference>
<proteinExistence type="predicted"/>
<dbReference type="GO" id="GO:0005634">
    <property type="term" value="C:nucleus"/>
    <property type="evidence" value="ECO:0007669"/>
    <property type="project" value="UniProtKB-SubCell"/>
</dbReference>
<evidence type="ECO:0000256" key="2">
    <source>
        <dbReference type="ARBA" id="ARBA00023015"/>
    </source>
</evidence>
<reference evidence="7 8" key="1">
    <citation type="submission" date="2019-07" db="EMBL/GenBank/DDBJ databases">
        <title>De Novo Assembly of kiwifruit Actinidia rufa.</title>
        <authorList>
            <person name="Sugita-Konishi S."/>
            <person name="Sato K."/>
            <person name="Mori E."/>
            <person name="Abe Y."/>
            <person name="Kisaki G."/>
            <person name="Hamano K."/>
            <person name="Suezawa K."/>
            <person name="Otani M."/>
            <person name="Fukuda T."/>
            <person name="Manabe T."/>
            <person name="Gomi K."/>
            <person name="Tabuchi M."/>
            <person name="Akimitsu K."/>
            <person name="Kataoka I."/>
        </authorList>
    </citation>
    <scope>NUCLEOTIDE SEQUENCE [LARGE SCALE GENOMIC DNA]</scope>
    <source>
        <strain evidence="8">cv. Fuchu</strain>
    </source>
</reference>
<accession>A0A7J0F998</accession>
<keyword evidence="4" id="KW-0804">Transcription</keyword>
<evidence type="ECO:0000256" key="3">
    <source>
        <dbReference type="ARBA" id="ARBA00023125"/>
    </source>
</evidence>
<dbReference type="Proteomes" id="UP000585474">
    <property type="component" value="Unassembled WGS sequence"/>
</dbReference>
<dbReference type="PANTHER" id="PTHR11945">
    <property type="entry name" value="MADS BOX PROTEIN"/>
    <property type="match status" value="1"/>
</dbReference>
<dbReference type="Pfam" id="PF00319">
    <property type="entry name" value="SRF-TF"/>
    <property type="match status" value="1"/>
</dbReference>
<comment type="subcellular location">
    <subcellularLocation>
        <location evidence="1">Nucleus</location>
    </subcellularLocation>
</comment>
<dbReference type="Gene3D" id="3.40.1810.10">
    <property type="entry name" value="Transcription factor, MADS-box"/>
    <property type="match status" value="1"/>
</dbReference>
<gene>
    <name evidence="7" type="ORF">Acr_10g0006670</name>
</gene>
<dbReference type="CDD" id="cd00266">
    <property type="entry name" value="MADS_SRF_like"/>
    <property type="match status" value="1"/>
</dbReference>
<dbReference type="InterPro" id="IPR033897">
    <property type="entry name" value="SRF-like_MADS-box"/>
</dbReference>
<organism evidence="7 8">
    <name type="scientific">Actinidia rufa</name>
    <dbReference type="NCBI Taxonomy" id="165716"/>
    <lineage>
        <taxon>Eukaryota</taxon>
        <taxon>Viridiplantae</taxon>
        <taxon>Streptophyta</taxon>
        <taxon>Embryophyta</taxon>
        <taxon>Tracheophyta</taxon>
        <taxon>Spermatophyta</taxon>
        <taxon>Magnoliopsida</taxon>
        <taxon>eudicotyledons</taxon>
        <taxon>Gunneridae</taxon>
        <taxon>Pentapetalae</taxon>
        <taxon>asterids</taxon>
        <taxon>Ericales</taxon>
        <taxon>Actinidiaceae</taxon>
        <taxon>Actinidia</taxon>
    </lineage>
</organism>
<evidence type="ECO:0000313" key="7">
    <source>
        <dbReference type="EMBL" id="GFY95282.1"/>
    </source>
</evidence>
<evidence type="ECO:0000256" key="5">
    <source>
        <dbReference type="ARBA" id="ARBA00023242"/>
    </source>
</evidence>
<dbReference type="GO" id="GO:0000981">
    <property type="term" value="F:DNA-binding transcription factor activity, RNA polymerase II-specific"/>
    <property type="evidence" value="ECO:0007669"/>
    <property type="project" value="InterPro"/>
</dbReference>
<comment type="caution">
    <text evidence="7">The sequence shown here is derived from an EMBL/GenBank/DDBJ whole genome shotgun (WGS) entry which is preliminary data.</text>
</comment>
<dbReference type="GO" id="GO:0045944">
    <property type="term" value="P:positive regulation of transcription by RNA polymerase II"/>
    <property type="evidence" value="ECO:0007669"/>
    <property type="project" value="InterPro"/>
</dbReference>
<keyword evidence="8" id="KW-1185">Reference proteome</keyword>
<dbReference type="InterPro" id="IPR036879">
    <property type="entry name" value="TF_MADSbox_sf"/>
</dbReference>
<dbReference type="SUPFAM" id="SSF55455">
    <property type="entry name" value="SRF-like"/>
    <property type="match status" value="1"/>
</dbReference>
<dbReference type="PANTHER" id="PTHR11945:SF387">
    <property type="entry name" value="AGAMOUS-LIKE MADS-BOX PROTEIN AGL80"/>
    <property type="match status" value="1"/>
</dbReference>
<dbReference type="SMART" id="SM00432">
    <property type="entry name" value="MADS"/>
    <property type="match status" value="1"/>
</dbReference>
<evidence type="ECO:0000256" key="1">
    <source>
        <dbReference type="ARBA" id="ARBA00004123"/>
    </source>
</evidence>
<dbReference type="InterPro" id="IPR002100">
    <property type="entry name" value="TF_MADSbox"/>
</dbReference>
<evidence type="ECO:0000313" key="8">
    <source>
        <dbReference type="Proteomes" id="UP000585474"/>
    </source>
</evidence>
<evidence type="ECO:0000256" key="4">
    <source>
        <dbReference type="ARBA" id="ARBA00023163"/>
    </source>
</evidence>
<dbReference type="OrthoDB" id="1692623at2759"/>